<dbReference type="NCBIfam" id="NF011831">
    <property type="entry name" value="PRK15303.1"/>
    <property type="match status" value="1"/>
</dbReference>
<evidence type="ECO:0000313" key="3">
    <source>
        <dbReference type="EMBL" id="MIU27047.1"/>
    </source>
</evidence>
<name>A0A117G3F3_SALER</name>
<evidence type="ECO:0000313" key="2">
    <source>
        <dbReference type="EMBL" id="MIT89793.1"/>
    </source>
</evidence>
<dbReference type="Proteomes" id="UP000885302">
    <property type="component" value="Unassembled WGS sequence"/>
</dbReference>
<dbReference type="AlphaFoldDB" id="A0A117G3F3"/>
<proteinExistence type="predicted"/>
<evidence type="ECO:0000256" key="1">
    <source>
        <dbReference type="SAM" id="SignalP"/>
    </source>
</evidence>
<dbReference type="EMBL" id="RSTU01000003">
    <property type="protein sequence ID" value="MIT89793.1"/>
    <property type="molecule type" value="Genomic_DNA"/>
</dbReference>
<organism evidence="2">
    <name type="scientific">Salmonella enterica</name>
    <name type="common">Salmonella choleraesuis</name>
    <dbReference type="NCBI Taxonomy" id="28901"/>
    <lineage>
        <taxon>Bacteria</taxon>
        <taxon>Pseudomonadati</taxon>
        <taxon>Pseudomonadota</taxon>
        <taxon>Gammaproteobacteria</taxon>
        <taxon>Enterobacterales</taxon>
        <taxon>Enterobacteriaceae</taxon>
        <taxon>Salmonella</taxon>
    </lineage>
</organism>
<accession>A0A117G3F3</accession>
<feature type="signal peptide" evidence="1">
    <location>
        <begin position="1"/>
        <end position="20"/>
    </location>
</feature>
<reference evidence="2" key="1">
    <citation type="submission" date="2018-08" db="EMBL/GenBank/DDBJ databases">
        <authorList>
            <consortium name="GenomeTrakr network: Whole genome sequencing for foodborne pathogen traceback"/>
        </authorList>
    </citation>
    <scope>NUCLEOTIDE SEQUENCE [LARGE SCALE GENOMIC DNA]</scope>
    <source>
        <strain evidence="2">CFSAN034428</strain>
        <strain evidence="3">MOD1-Lipp-451</strain>
    </source>
</reference>
<dbReference type="EMBL" id="RSTY01000014">
    <property type="protein sequence ID" value="MIU27047.1"/>
    <property type="molecule type" value="Genomic_DNA"/>
</dbReference>
<dbReference type="Proteomes" id="UP000839515">
    <property type="component" value="Unassembled WGS sequence"/>
</dbReference>
<keyword evidence="1" id="KW-0732">Signal</keyword>
<comment type="caution">
    <text evidence="2">The sequence shown here is derived from an EMBL/GenBank/DDBJ whole genome shotgun (WGS) entry which is preliminary data.</text>
</comment>
<protein>
    <submittedName>
        <fullName evidence="2">DUF1120 domain-containing protein</fullName>
    </submittedName>
</protein>
<dbReference type="InterPro" id="IPR010546">
    <property type="entry name" value="DUF1120"/>
</dbReference>
<dbReference type="RefSeq" id="WP_000734712.1">
    <property type="nucleotide sequence ID" value="NZ_BAABTQ010000001.1"/>
</dbReference>
<sequence length="229" mass="23861">MKKLLIATSVVIGLSTSAQAVESTAVLKLTGVLTNGACIPELSDGGVVDFGTKAVSDLLPTETNQLGYKDITLTIQCLAPAKVGWTATDNHADSVTSLTIDDATFRHQNNRIPNYQLGLGKTAGGINIGSFGLSMDLNNATADGIQTKMVASSSNNPDLWAITGNEFVALTNTFPNITTYSVGDENGPAAFTIATFPIRVAAAIQGTDTLAITDNTTLDGQATFTLVYL</sequence>
<dbReference type="Pfam" id="PF06551">
    <property type="entry name" value="DUF1120"/>
    <property type="match status" value="1"/>
</dbReference>
<gene>
    <name evidence="2" type="ORF">ATP91_05355</name>
    <name evidence="3" type="ORF">ATR96_19650</name>
</gene>
<feature type="chain" id="PRO_5036299823" evidence="1">
    <location>
        <begin position="21"/>
        <end position="229"/>
    </location>
</feature>